<comment type="caution">
    <text evidence="5">The sequence shown here is derived from an EMBL/GenBank/DDBJ whole genome shotgun (WGS) entry which is preliminary data.</text>
</comment>
<dbReference type="Pfam" id="PF24564">
    <property type="entry name" value="DUF7605"/>
    <property type="match status" value="1"/>
</dbReference>
<dbReference type="SUPFAM" id="SSF52540">
    <property type="entry name" value="P-loop containing nucleoside triphosphate hydrolases"/>
    <property type="match status" value="1"/>
</dbReference>
<evidence type="ECO:0000259" key="3">
    <source>
        <dbReference type="Pfam" id="PF00350"/>
    </source>
</evidence>
<dbReference type="EMBL" id="JAUKTV010000008">
    <property type="protein sequence ID" value="KAK0732828.1"/>
    <property type="molecule type" value="Genomic_DNA"/>
</dbReference>
<feature type="domain" description="DUF7605" evidence="4">
    <location>
        <begin position="713"/>
        <end position="867"/>
    </location>
</feature>
<proteinExistence type="predicted"/>
<reference evidence="5" key="1">
    <citation type="submission" date="2023-06" db="EMBL/GenBank/DDBJ databases">
        <title>Genome-scale phylogeny and comparative genomics of the fungal order Sordariales.</title>
        <authorList>
            <consortium name="Lawrence Berkeley National Laboratory"/>
            <person name="Hensen N."/>
            <person name="Bonometti L."/>
            <person name="Westerberg I."/>
            <person name="Brannstrom I.O."/>
            <person name="Guillou S."/>
            <person name="Cros-Aarteil S."/>
            <person name="Calhoun S."/>
            <person name="Haridas S."/>
            <person name="Kuo A."/>
            <person name="Mondo S."/>
            <person name="Pangilinan J."/>
            <person name="Riley R."/>
            <person name="Labutti K."/>
            <person name="Andreopoulos B."/>
            <person name="Lipzen A."/>
            <person name="Chen C."/>
            <person name="Yanf M."/>
            <person name="Daum C."/>
            <person name="Ng V."/>
            <person name="Clum A."/>
            <person name="Steindorff A."/>
            <person name="Ohm R."/>
            <person name="Martin F."/>
            <person name="Silar P."/>
            <person name="Natvig D."/>
            <person name="Lalanne C."/>
            <person name="Gautier V."/>
            <person name="Ament-Velasquez S.L."/>
            <person name="Kruys A."/>
            <person name="Hutchinson M.I."/>
            <person name="Powell A.J."/>
            <person name="Barry K."/>
            <person name="Miller A.N."/>
            <person name="Grigoriev I.V."/>
            <person name="Debuchy R."/>
            <person name="Gladieux P."/>
            <person name="Thoren M.H."/>
            <person name="Johannesson H."/>
        </authorList>
    </citation>
    <scope>NUCLEOTIDE SEQUENCE</scope>
    <source>
        <strain evidence="5">CBS 540.89</strain>
    </source>
</reference>
<sequence>MENSTVEEAATDRLGLDSLLALSGAEDFAKLEAGVSEGLRLLMQAKAAFQGAQNVPEVSEWLQSMSDLQEHRRPQRTVVGEALLPTNCMRACTAVITEIGYNTSSEPDQKYRAEIEFISAEDWSKELEILVHDIEGGQATFTSETVAGDTEAAVAYQKIRAVYPRLKGDDIKKGKFLVQNLVDDHSVRNFLGSVMTINEPTANNFLNILQSFIDSKEKTRGKKKESNKMEFWPLIKVVRIFVAAEILRSGLVLVDLPGIHDSNAARSAIASKYIEQCTGLWVVAPITRAVDDQAAKLLLGNAFRRQLQFDGTYSAVTVICSKADDIVVTEILKTLPEDELASKLHEKIQLLESELTKTQQEHEPLVNQLADIQHRINQHEEEAFLLKPAIQNHDGDADEIVVTSPQKSRKRSNRAAAKHSRKRVRQLAQEDSDNSDSNADDSTSPSENEAEKEHIPLDTAMKRLEELESELERLRTARQSVKTLMKPGVKKLKDLRREIKNLTAQRKSECIKYRNEYSRPEIQRQFAEGIREIDLDNASRSDGAFDPNQPQRDYEEVAKKLKVFCVSSKGYQKMLGRLASDETVGGFFGVEDTEIPSLKRHALEIVSNTLASTHRSFLRDLCRILTILHLRVVIADQPLKLADELKEKETEFLTLALQDLQNNVTLAINRGTNNLLELIDVNIFQLFPAAERIASAEAIGTVEGWGARKNDGGLAWNTFRATCVRAGVFKGEKGQINLNSALARPLMAHIAAAWERVFKQDLPKALEAMAEDIVKQLTAFKKSTDKREELKKLGSFPVVRRQVKLLERGLKDVSEFRALAKSRQKEASRMPVPIIAECMSPAYRFCQSQGGEGVRARMNQHMAVYINTVRVDMFGVATTAIERALRKLVSDIKKEIQKKAQRAVDMIHSDYRALLVDQEAFKVLEDSRGSIYELLLNADEGFSRIMSGLPPAPEFDMTERMASIGLGEGETAESVPNAAAAEVIEIDSDNAANDPSAAPPVRDTRAVNVKLEHLASAPPPTGEPAITSDGDGVIIKVEQNAPNDTEMG</sequence>
<evidence type="ECO:0000256" key="1">
    <source>
        <dbReference type="SAM" id="Coils"/>
    </source>
</evidence>
<dbReference type="PANTHER" id="PTHR36681:SF3">
    <property type="entry name" value="NUCLEAR GTPASE, GERMINAL CENTER-ASSOCIATED, TANDEM DUPLICATE 3"/>
    <property type="match status" value="1"/>
</dbReference>
<evidence type="ECO:0000256" key="2">
    <source>
        <dbReference type="SAM" id="MobiDB-lite"/>
    </source>
</evidence>
<feature type="compositionally biased region" description="Low complexity" evidence="2">
    <location>
        <begin position="435"/>
        <end position="444"/>
    </location>
</feature>
<dbReference type="Gene3D" id="3.40.50.300">
    <property type="entry name" value="P-loop containing nucleotide triphosphate hydrolases"/>
    <property type="match status" value="1"/>
</dbReference>
<feature type="compositionally biased region" description="Basic residues" evidence="2">
    <location>
        <begin position="407"/>
        <end position="425"/>
    </location>
</feature>
<dbReference type="Proteomes" id="UP001172159">
    <property type="component" value="Unassembled WGS sequence"/>
</dbReference>
<evidence type="ECO:0000313" key="5">
    <source>
        <dbReference type="EMBL" id="KAK0732828.1"/>
    </source>
</evidence>
<dbReference type="AlphaFoldDB" id="A0AA40EEZ4"/>
<gene>
    <name evidence="5" type="ORF">B0T21DRAFT_402870</name>
</gene>
<dbReference type="CDD" id="cd00882">
    <property type="entry name" value="Ras_like_GTPase"/>
    <property type="match status" value="1"/>
</dbReference>
<evidence type="ECO:0000313" key="6">
    <source>
        <dbReference type="Proteomes" id="UP001172159"/>
    </source>
</evidence>
<keyword evidence="1" id="KW-0175">Coiled coil</keyword>
<dbReference type="Pfam" id="PF00350">
    <property type="entry name" value="Dynamin_N"/>
    <property type="match status" value="1"/>
</dbReference>
<name>A0AA40EEZ4_9PEZI</name>
<protein>
    <submittedName>
        <fullName evidence="5">Uncharacterized protein</fullName>
    </submittedName>
</protein>
<dbReference type="InterPro" id="IPR045063">
    <property type="entry name" value="Dynamin_N"/>
</dbReference>
<feature type="region of interest" description="Disordered" evidence="2">
    <location>
        <begin position="1013"/>
        <end position="1033"/>
    </location>
</feature>
<feature type="coiled-coil region" evidence="1">
    <location>
        <begin position="457"/>
        <end position="512"/>
    </location>
</feature>
<feature type="region of interest" description="Disordered" evidence="2">
    <location>
        <begin position="401"/>
        <end position="457"/>
    </location>
</feature>
<organism evidence="5 6">
    <name type="scientific">Apiosordaria backusii</name>
    <dbReference type="NCBI Taxonomy" id="314023"/>
    <lineage>
        <taxon>Eukaryota</taxon>
        <taxon>Fungi</taxon>
        <taxon>Dikarya</taxon>
        <taxon>Ascomycota</taxon>
        <taxon>Pezizomycotina</taxon>
        <taxon>Sordariomycetes</taxon>
        <taxon>Sordariomycetidae</taxon>
        <taxon>Sordariales</taxon>
        <taxon>Lasiosphaeriaceae</taxon>
        <taxon>Apiosordaria</taxon>
    </lineage>
</organism>
<dbReference type="PANTHER" id="PTHR36681">
    <property type="entry name" value="NUCLEAR GTPASE, GERMINAL CENTER-ASSOCIATED, TANDEM DUPLICATE 3"/>
    <property type="match status" value="1"/>
</dbReference>
<dbReference type="InterPro" id="IPR056024">
    <property type="entry name" value="DUF7605"/>
</dbReference>
<keyword evidence="6" id="KW-1185">Reference proteome</keyword>
<evidence type="ECO:0000259" key="4">
    <source>
        <dbReference type="Pfam" id="PF24564"/>
    </source>
</evidence>
<feature type="domain" description="Dynamin N-terminal" evidence="3">
    <location>
        <begin position="78"/>
        <end position="293"/>
    </location>
</feature>
<accession>A0AA40EEZ4</accession>
<dbReference type="InterPro" id="IPR027417">
    <property type="entry name" value="P-loop_NTPase"/>
</dbReference>